<evidence type="ECO:0000256" key="1">
    <source>
        <dbReference type="SAM" id="SignalP"/>
    </source>
</evidence>
<dbReference type="EMBL" id="FO082056">
    <property type="protein sequence ID" value="CCE78697.1"/>
    <property type="molecule type" value="Genomic_DNA"/>
</dbReference>
<dbReference type="STRING" id="559304.G8YPW2"/>
<dbReference type="Proteomes" id="UP000005222">
    <property type="component" value="Chromosome D"/>
</dbReference>
<evidence type="ECO:0000313" key="3">
    <source>
        <dbReference type="EMBL" id="CCE78697.1"/>
    </source>
</evidence>
<feature type="chain" id="PRO_5013084828" evidence="1">
    <location>
        <begin position="16"/>
        <end position="211"/>
    </location>
</feature>
<name>G8YPW2_PICSO</name>
<gene>
    <name evidence="3" type="primary">Piso0_000725</name>
    <name evidence="3" type="ORF">GNLVRS01_PISO0D02753g</name>
</gene>
<feature type="domain" description="CREG-like beta-barrel" evidence="2">
    <location>
        <begin position="30"/>
        <end position="207"/>
    </location>
</feature>
<dbReference type="PANTHER" id="PTHR37273">
    <property type="entry name" value="CHROMOSOME 8, WHOLE GENOME SHOTGUN SEQUENCE"/>
    <property type="match status" value="1"/>
</dbReference>
<proteinExistence type="predicted"/>
<dbReference type="OMA" id="ITLSMRW"/>
<feature type="signal peptide" evidence="1">
    <location>
        <begin position="1"/>
        <end position="15"/>
    </location>
</feature>
<dbReference type="InterPro" id="IPR012349">
    <property type="entry name" value="Split_barrel_FMN-bd"/>
</dbReference>
<dbReference type="HOGENOM" id="CLU_056802_3_0_1"/>
<dbReference type="Gene3D" id="2.30.110.10">
    <property type="entry name" value="Electron Transport, Fmn-binding Protein, Chain A"/>
    <property type="match status" value="1"/>
</dbReference>
<evidence type="ECO:0000313" key="4">
    <source>
        <dbReference type="Proteomes" id="UP000005222"/>
    </source>
</evidence>
<dbReference type="InParanoid" id="G8YPW2"/>
<reference evidence="3 4" key="1">
    <citation type="journal article" date="2012" name="G3 (Bethesda)">
        <title>Pichia sorbitophila, an interspecies yeast hybrid reveals early steps of genome resolution following polyploidization.</title>
        <authorList>
            <person name="Leh Louis V."/>
            <person name="Despons L."/>
            <person name="Friedrich A."/>
            <person name="Martin T."/>
            <person name="Durrens P."/>
            <person name="Casaregola S."/>
            <person name="Neuveglise C."/>
            <person name="Fairhead C."/>
            <person name="Marck C."/>
            <person name="Cruz J.A."/>
            <person name="Straub M.L."/>
            <person name="Kugler V."/>
            <person name="Sacerdot C."/>
            <person name="Uzunov Z."/>
            <person name="Thierry A."/>
            <person name="Weiss S."/>
            <person name="Bleykasten C."/>
            <person name="De Montigny J."/>
            <person name="Jacques N."/>
            <person name="Jung P."/>
            <person name="Lemaire M."/>
            <person name="Mallet S."/>
            <person name="Morel G."/>
            <person name="Richard G.F."/>
            <person name="Sarkar A."/>
            <person name="Savel G."/>
            <person name="Schacherer J."/>
            <person name="Seret M.L."/>
            <person name="Talla E."/>
            <person name="Samson G."/>
            <person name="Jubin C."/>
            <person name="Poulain J."/>
            <person name="Vacherie B."/>
            <person name="Barbe V."/>
            <person name="Pelletier E."/>
            <person name="Sherman D.J."/>
            <person name="Westhof E."/>
            <person name="Weissenbach J."/>
            <person name="Baret P.V."/>
            <person name="Wincker P."/>
            <person name="Gaillardin C."/>
            <person name="Dujon B."/>
            <person name="Souciet J.L."/>
        </authorList>
    </citation>
    <scope>NUCLEOTIDE SEQUENCE [LARGE SCALE GENOMIC DNA]</scope>
    <source>
        <strain evidence="4">ATCC MYA-4447 / BCRC 22081 / CBS 7064 / NBRC 10061 / NRRL Y-12695</strain>
    </source>
</reference>
<dbReference type="eggNOG" id="ENOG502RDU8">
    <property type="taxonomic scope" value="Eukaryota"/>
</dbReference>
<dbReference type="SUPFAM" id="SSF50475">
    <property type="entry name" value="FMN-binding split barrel"/>
    <property type="match status" value="1"/>
</dbReference>
<dbReference type="PANTHER" id="PTHR37273:SF1">
    <property type="entry name" value="ADL397C-AP"/>
    <property type="match status" value="1"/>
</dbReference>
<keyword evidence="4" id="KW-1185">Reference proteome</keyword>
<protein>
    <submittedName>
        <fullName evidence="3">Piso0_000725 protein</fullName>
    </submittedName>
</protein>
<dbReference type="OrthoDB" id="2138282at2759"/>
<dbReference type="AlphaFoldDB" id="G8YPW2"/>
<dbReference type="Pfam" id="PF13883">
    <property type="entry name" value="CREG_beta-barrel"/>
    <property type="match status" value="1"/>
</dbReference>
<organism evidence="3 4">
    <name type="scientific">Pichia sorbitophila (strain ATCC MYA-4447 / BCRC 22081 / CBS 7064 / NBRC 10061 / NRRL Y-12695)</name>
    <name type="common">Hybrid yeast</name>
    <dbReference type="NCBI Taxonomy" id="559304"/>
    <lineage>
        <taxon>Eukaryota</taxon>
        <taxon>Fungi</taxon>
        <taxon>Dikarya</taxon>
        <taxon>Ascomycota</taxon>
        <taxon>Saccharomycotina</taxon>
        <taxon>Pichiomycetes</taxon>
        <taxon>Debaryomycetaceae</taxon>
        <taxon>Millerozyma</taxon>
    </lineage>
</organism>
<sequence length="211" mass="23754">MFLVLILFINAFAKALLIDNDVAYAGAYDKLKAARVARTLVSRESLSNINTVKDINGRKKPISMVEYYADCDEDGDPIWLAIDIGTTFQNIKEGSEFSFSIRLGDHHPNEQVNTDYPGVIPNSPAGSPRIILYGKLKDVVITDPLENLKLQKCFIRRHPDAKWWLPENVVSPHQSHWTKLEVDSVYMVGGFGDRAYIGTIDSKSYHEAELL</sequence>
<dbReference type="InterPro" id="IPR055343">
    <property type="entry name" value="CREG_beta-barrel"/>
</dbReference>
<accession>G8YPW2</accession>
<evidence type="ECO:0000259" key="2">
    <source>
        <dbReference type="Pfam" id="PF13883"/>
    </source>
</evidence>
<keyword evidence="1" id="KW-0732">Signal</keyword>